<dbReference type="Pfam" id="PF07098">
    <property type="entry name" value="DUF1360"/>
    <property type="match status" value="1"/>
</dbReference>
<accession>A0ABS8YFE2</accession>
<dbReference type="RefSeq" id="WP_233696805.1">
    <property type="nucleotide sequence ID" value="NZ_JAJNBZ010000007.1"/>
</dbReference>
<dbReference type="InterPro" id="IPR010773">
    <property type="entry name" value="Mycophage_PG1_Gp7"/>
</dbReference>
<keyword evidence="1" id="KW-0812">Transmembrane</keyword>
<organism evidence="2 3">
    <name type="scientific">Paenibacillus profundus</name>
    <dbReference type="NCBI Taxonomy" id="1173085"/>
    <lineage>
        <taxon>Bacteria</taxon>
        <taxon>Bacillati</taxon>
        <taxon>Bacillota</taxon>
        <taxon>Bacilli</taxon>
        <taxon>Bacillales</taxon>
        <taxon>Paenibacillaceae</taxon>
        <taxon>Paenibacillus</taxon>
    </lineage>
</organism>
<proteinExistence type="predicted"/>
<protein>
    <submittedName>
        <fullName evidence="2">DUF1360 domain-containing protein</fullName>
    </submittedName>
</protein>
<reference evidence="2 3" key="1">
    <citation type="submission" date="2021-11" db="EMBL/GenBank/DDBJ databases">
        <title>Draft genome sequence of Paenibacillus profundus YoMME, a new Gram-positive bacteria with exoelectrogenic properties.</title>
        <authorList>
            <person name="Hubenova Y."/>
            <person name="Hubenova E."/>
            <person name="Manasiev Y."/>
            <person name="Peykov S."/>
            <person name="Mitov M."/>
        </authorList>
    </citation>
    <scope>NUCLEOTIDE SEQUENCE [LARGE SCALE GENOMIC DNA]</scope>
    <source>
        <strain evidence="2 3">YoMME</strain>
    </source>
</reference>
<name>A0ABS8YFE2_9BACL</name>
<feature type="transmembrane region" description="Helical" evidence="1">
    <location>
        <begin position="6"/>
        <end position="25"/>
    </location>
</feature>
<keyword evidence="1" id="KW-0472">Membrane</keyword>
<evidence type="ECO:0000313" key="2">
    <source>
        <dbReference type="EMBL" id="MCE5169934.1"/>
    </source>
</evidence>
<evidence type="ECO:0000256" key="1">
    <source>
        <dbReference type="SAM" id="Phobius"/>
    </source>
</evidence>
<gene>
    <name evidence="2" type="ORF">LQV63_11490</name>
</gene>
<feature type="transmembrane region" description="Helical" evidence="1">
    <location>
        <begin position="92"/>
        <end position="113"/>
    </location>
</feature>
<evidence type="ECO:0000313" key="3">
    <source>
        <dbReference type="Proteomes" id="UP001199916"/>
    </source>
</evidence>
<dbReference type="Proteomes" id="UP001199916">
    <property type="component" value="Unassembled WGS sequence"/>
</dbReference>
<dbReference type="EMBL" id="JAJNBZ010000007">
    <property type="protein sequence ID" value="MCE5169934.1"/>
    <property type="molecule type" value="Genomic_DNA"/>
</dbReference>
<keyword evidence="3" id="KW-1185">Reference proteome</keyword>
<feature type="transmembrane region" description="Helical" evidence="1">
    <location>
        <begin position="63"/>
        <end position="86"/>
    </location>
</feature>
<comment type="caution">
    <text evidence="2">The sequence shown here is derived from an EMBL/GenBank/DDBJ whole genome shotgun (WGS) entry which is preliminary data.</text>
</comment>
<keyword evidence="1" id="KW-1133">Transmembrane helix</keyword>
<sequence>MFELTWIQLFILALASFRLTHLIVYDDITWALRSPFLVVSYVTHENGTVIREIEIKGTGIRRWMGMLLSCHWCTGIWCAMLVTALYCYVPASFPLLLMLAVAGIAALIEQYLLQILG</sequence>